<dbReference type="PANTHER" id="PTHR12184">
    <property type="entry name" value="UBIQUINOL-CYTOCHROME C REDUCTASE COMPLEX ASSEMBLY FACTOR 1 FAMILY MEMBER"/>
    <property type="match status" value="1"/>
</dbReference>
<dbReference type="Pfam" id="PF03981">
    <property type="entry name" value="Ubiq_cyt_C_chap"/>
    <property type="match status" value="1"/>
</dbReference>
<evidence type="ECO:0000313" key="5">
    <source>
        <dbReference type="Proteomes" id="UP000072874"/>
    </source>
</evidence>
<name>A0A078K404_PLAYE</name>
<dbReference type="VEuPathDB" id="PlasmoDB:PYYM_0309000"/>
<dbReference type="OMA" id="MKMYFYI"/>
<proteinExistence type="inferred from homology"/>
<dbReference type="RefSeq" id="XP_022811456.1">
    <property type="nucleotide sequence ID" value="XM_022954961.1"/>
</dbReference>
<protein>
    <submittedName>
        <fullName evidence="4">Ubiquinol-cytochrome-c reductase complex assembly factor 1, putative</fullName>
    </submittedName>
</protein>
<gene>
    <name evidence="4" type="ORF">PY17X_0308700</name>
    <name evidence="3" type="ORF">PYYM_0309000</name>
</gene>
<reference evidence="5 6" key="1">
    <citation type="journal article" date="2014" name="BMC Biol.">
        <title>A comprehensive evaluation of rodent malaria parasite genomes and gene expression.</title>
        <authorList>
            <person name="Otto T.D."/>
            <person name="Bohme U."/>
            <person name="Jackson A.P."/>
            <person name="Hunt M."/>
            <person name="Franke-Fayard B."/>
            <person name="Hoeijmakers W.A."/>
            <person name="Religa A.A."/>
            <person name="Robertson L."/>
            <person name="Sanders M."/>
            <person name="Ogun S.A."/>
            <person name="Cunningham D."/>
            <person name="Erhart A."/>
            <person name="Billker O."/>
            <person name="Khan S.M."/>
            <person name="Stunnenberg H.G."/>
            <person name="Langhorne J."/>
            <person name="Holder A.A."/>
            <person name="Waters A.P."/>
            <person name="Newbold C.I."/>
            <person name="Pain A."/>
            <person name="Berriman M."/>
            <person name="Janse C.J."/>
        </authorList>
    </citation>
    <scope>NUCLEOTIDE SEQUENCE [LARGE SCALE GENOMIC DNA]</scope>
    <source>
        <strain evidence="4 5">17X</strain>
        <strain evidence="3 6">YM</strain>
    </source>
</reference>
<feature type="domain" description="Ubiquinol-cytochrome c chaperone" evidence="2">
    <location>
        <begin position="105"/>
        <end position="246"/>
    </location>
</feature>
<comment type="similarity">
    <text evidence="1">Belongs to the CBP3 family.</text>
</comment>
<dbReference type="InterPro" id="IPR021150">
    <property type="entry name" value="Ubiq_cyt_c_chap"/>
</dbReference>
<dbReference type="GO" id="GO:0034551">
    <property type="term" value="P:mitochondrial respiratory chain complex III assembly"/>
    <property type="evidence" value="ECO:0007669"/>
    <property type="project" value="TreeGrafter"/>
</dbReference>
<dbReference type="KEGG" id="pyo:PY17X_0308700"/>
<dbReference type="PANTHER" id="PTHR12184:SF1">
    <property type="entry name" value="UBIQUINOL-CYTOCHROME-C REDUCTASE COMPLEX ASSEMBLY FACTOR 1"/>
    <property type="match status" value="1"/>
</dbReference>
<evidence type="ECO:0000256" key="1">
    <source>
        <dbReference type="ARBA" id="ARBA00006407"/>
    </source>
</evidence>
<accession>A0A078K404</accession>
<evidence type="ECO:0000313" key="6">
    <source>
        <dbReference type="Proteomes" id="UP000072904"/>
    </source>
</evidence>
<dbReference type="Proteomes" id="UP000072874">
    <property type="component" value="Chromosome 3"/>
</dbReference>
<evidence type="ECO:0000313" key="3">
    <source>
        <dbReference type="EMBL" id="CDU16274.1"/>
    </source>
</evidence>
<dbReference type="EMBL" id="LK934631">
    <property type="protein sequence ID" value="CDU16274.1"/>
    <property type="molecule type" value="Genomic_DNA"/>
</dbReference>
<organism evidence="3 6">
    <name type="scientific">Plasmodium yoelii</name>
    <dbReference type="NCBI Taxonomy" id="5861"/>
    <lineage>
        <taxon>Eukaryota</taxon>
        <taxon>Sar</taxon>
        <taxon>Alveolata</taxon>
        <taxon>Apicomplexa</taxon>
        <taxon>Aconoidasida</taxon>
        <taxon>Haemosporida</taxon>
        <taxon>Plasmodiidae</taxon>
        <taxon>Plasmodium</taxon>
        <taxon>Plasmodium (Vinckeia)</taxon>
    </lineage>
</organism>
<reference evidence="3" key="3">
    <citation type="submission" date="2014-05" db="EMBL/GenBank/DDBJ databases">
        <authorList>
            <person name="Aslett A.Martin."/>
            <person name="De Silva Nishadi"/>
        </authorList>
    </citation>
    <scope>NUCLEOTIDE SEQUENCE</scope>
    <source>
        <strain evidence="3">YM</strain>
    </source>
</reference>
<dbReference type="VEuPathDB" id="PlasmoDB:PY17X_0308700"/>
<dbReference type="EMBL" id="LM993657">
    <property type="protein sequence ID" value="VTZ72506.1"/>
    <property type="molecule type" value="Genomic_DNA"/>
</dbReference>
<evidence type="ECO:0000313" key="4">
    <source>
        <dbReference type="EMBL" id="VTZ72506.1"/>
    </source>
</evidence>
<dbReference type="GO" id="GO:0005739">
    <property type="term" value="C:mitochondrion"/>
    <property type="evidence" value="ECO:0007669"/>
    <property type="project" value="TreeGrafter"/>
</dbReference>
<dbReference type="VEuPathDB" id="PlasmoDB:PY04307"/>
<dbReference type="Proteomes" id="UP000072904">
    <property type="component" value="Chromosome 3"/>
</dbReference>
<dbReference type="VEuPathDB" id="PlasmoDB:Py17XNL_000303660"/>
<reference evidence="4" key="4">
    <citation type="submission" date="2019-05" db="EMBL/GenBank/DDBJ databases">
        <authorList>
            <consortium name="Pathogen Informatics"/>
        </authorList>
    </citation>
    <scope>NUCLEOTIDE SEQUENCE</scope>
    <source>
        <strain evidence="4">17X</strain>
    </source>
</reference>
<dbReference type="OrthoDB" id="10253878at2759"/>
<dbReference type="AlphaFoldDB" id="A0A078K404"/>
<dbReference type="InterPro" id="IPR007129">
    <property type="entry name" value="Ubiqinol_cyt_c_chaperone_CPB3"/>
</dbReference>
<dbReference type="GeneID" id="3789909"/>
<sequence>MWNKSRKVLLLNRRYSFFRCFTNQVKVYDNIKIIESKNLYEDKNTKISIRESSKYIIPIPQCDRSFISSLVYRLFLKHTEYGECAWRLVHLIIERLENEEILKIFQIDESFNMKMYFYILHLWIINKRLRHECYQGEIMNTYIFDITWRIVRDWMLLKNVPEYSFNTELLNCQEYAFGFLVHLDEASTNVDTFPSLLKNILWEHLYEKKVKKSGQIVTELSKYSILQMRHVFNLSSDHFLQASFIWADFYNQKKLNRRLPALCQQISYGGYRPKDKSKYLPYDDGKKILPRVY</sequence>
<reference evidence="4" key="2">
    <citation type="submission" date="2014-05" db="EMBL/GenBank/DDBJ databases">
        <authorList>
            <person name="Aslett M.A."/>
            <person name="De Silva N."/>
        </authorList>
    </citation>
    <scope>NUCLEOTIDE SEQUENCE</scope>
    <source>
        <strain evidence="4">17X</strain>
    </source>
</reference>
<evidence type="ECO:0000259" key="2">
    <source>
        <dbReference type="Pfam" id="PF03981"/>
    </source>
</evidence>